<dbReference type="InterPro" id="IPR056906">
    <property type="entry name" value="ORF2/G2P_dom"/>
</dbReference>
<reference evidence="2" key="1">
    <citation type="submission" date="2024-03" db="EMBL/GenBank/DDBJ databases">
        <title>Diverse circular DNA viruses in blood, oral, and fecal samples of captive lemurs.</title>
        <authorList>
            <person name="Paietta E.N."/>
            <person name="Kraberger S."/>
            <person name="Lund M.C."/>
            <person name="Custer J.M."/>
            <person name="Vargas K.M."/>
            <person name="Ehmke E.E."/>
            <person name="Yoder A.D."/>
            <person name="Varsani A."/>
        </authorList>
    </citation>
    <scope>NUCLEOTIDE SEQUENCE</scope>
    <source>
        <strain evidence="2">Duke_21_98</strain>
        <strain evidence="3">Duke_28FS_102</strain>
    </source>
</reference>
<protein>
    <submittedName>
        <fullName evidence="2">Replication initiator protein</fullName>
    </submittedName>
</protein>
<dbReference type="EMBL" id="PP511432">
    <property type="protein sequence ID" value="XCD04159.1"/>
    <property type="molecule type" value="Genomic_DNA"/>
</dbReference>
<evidence type="ECO:0000313" key="2">
    <source>
        <dbReference type="EMBL" id="XCD04159.1"/>
    </source>
</evidence>
<sequence>MCTSPLKGFVNGKTVNGKDNYIITSYNVDHIEFRNGIMFKCENKFKSPTATKWITKFVEIPCGKCLECRLSYSKQWANRMMCEALYYDDNYFLTLTYDNDHLCINDLGLATLFKKDFQDFMKRLRRRIEPNTIRFFSCGEYGDHTFRPHYHAIIFGLKIPDLEYFGQSTGFPVYISKFITDVWSKGHVLIAPVSWSTCAYTARYVVKKANRYSKDSSAFDLIEPEFCLMSRRPGIGRQYFDDNVDNIYKFDELTFSTPQGGKTSKPPKYFDKCLERLNESWYIAIKEHRKKVGEITRNTLLCKSNLTYQEILQRRSVALVERTKSLKRIL</sequence>
<dbReference type="Pfam" id="PF23343">
    <property type="entry name" value="REP_ORF2-G2P"/>
    <property type="match status" value="1"/>
</dbReference>
<feature type="domain" description="Replication-associated protein ORF2/G2P" evidence="1">
    <location>
        <begin position="90"/>
        <end position="208"/>
    </location>
</feature>
<dbReference type="EMBL" id="PP511835">
    <property type="protein sequence ID" value="XCD07961.1"/>
    <property type="molecule type" value="Genomic_DNA"/>
</dbReference>
<organism evidence="2">
    <name type="scientific">Dulem virus 120</name>
    <dbReference type="NCBI Taxonomy" id="3145597"/>
    <lineage>
        <taxon>Viruses</taxon>
        <taxon>Monodnaviria</taxon>
        <taxon>Sangervirae</taxon>
        <taxon>Phixviricota</taxon>
        <taxon>Malgrandaviricetes</taxon>
        <taxon>Petitvirales</taxon>
        <taxon>Microviridae</taxon>
        <taxon>Microvirus</taxon>
    </lineage>
</organism>
<accession>A0AAU8AYM2</accession>
<evidence type="ECO:0000259" key="1">
    <source>
        <dbReference type="Pfam" id="PF23343"/>
    </source>
</evidence>
<evidence type="ECO:0000313" key="3">
    <source>
        <dbReference type="EMBL" id="XCD07961.1"/>
    </source>
</evidence>
<proteinExistence type="predicted"/>
<name>A0AAU8AYM2_9VIRU</name>